<accession>A0A2W1NBH7</accession>
<dbReference type="Proteomes" id="UP000249248">
    <property type="component" value="Unassembled WGS sequence"/>
</dbReference>
<name>A0A2W1NBH7_9FLAO</name>
<organism evidence="1 2">
    <name type="scientific">Putridiphycobacter roseus</name>
    <dbReference type="NCBI Taxonomy" id="2219161"/>
    <lineage>
        <taxon>Bacteria</taxon>
        <taxon>Pseudomonadati</taxon>
        <taxon>Bacteroidota</taxon>
        <taxon>Flavobacteriia</taxon>
        <taxon>Flavobacteriales</taxon>
        <taxon>Crocinitomicaceae</taxon>
        <taxon>Putridiphycobacter</taxon>
    </lineage>
</organism>
<reference evidence="1 2" key="1">
    <citation type="submission" date="2018-06" db="EMBL/GenBank/DDBJ databases">
        <title>The draft genome sequence of Crocinitomix sp. SM1701.</title>
        <authorList>
            <person name="Zhang X."/>
        </authorList>
    </citation>
    <scope>NUCLEOTIDE SEQUENCE [LARGE SCALE GENOMIC DNA]</scope>
    <source>
        <strain evidence="1 2">SM1701</strain>
    </source>
</reference>
<protein>
    <submittedName>
        <fullName evidence="1">Uncharacterized protein</fullName>
    </submittedName>
</protein>
<dbReference type="EMBL" id="QKSB01000008">
    <property type="protein sequence ID" value="PZE16433.1"/>
    <property type="molecule type" value="Genomic_DNA"/>
</dbReference>
<comment type="caution">
    <text evidence="1">The sequence shown here is derived from an EMBL/GenBank/DDBJ whole genome shotgun (WGS) entry which is preliminary data.</text>
</comment>
<gene>
    <name evidence="1" type="ORF">DNU06_12860</name>
</gene>
<dbReference type="RefSeq" id="WP_111063852.1">
    <property type="nucleotide sequence ID" value="NZ_JBHUCU010000005.1"/>
</dbReference>
<sequence length="90" mass="10341">MSTSLEVHVLLEYGKKFGITNGSDHDKLNPTYILLSPRSEYKNVGFSFFNSLVWKQAIVYLWKNSTAFGRTVQHYWSTLHQGLVVAYPTL</sequence>
<keyword evidence="2" id="KW-1185">Reference proteome</keyword>
<proteinExistence type="predicted"/>
<evidence type="ECO:0000313" key="1">
    <source>
        <dbReference type="EMBL" id="PZE16433.1"/>
    </source>
</evidence>
<evidence type="ECO:0000313" key="2">
    <source>
        <dbReference type="Proteomes" id="UP000249248"/>
    </source>
</evidence>
<dbReference type="AlphaFoldDB" id="A0A2W1NBH7"/>